<keyword evidence="1 3" id="KW-0597">Phosphoprotein</keyword>
<feature type="domain" description="HTH luxR-type" evidence="4">
    <location>
        <begin position="160"/>
        <end position="226"/>
    </location>
</feature>
<dbReference type="CDD" id="cd06170">
    <property type="entry name" value="LuxR_C_like"/>
    <property type="match status" value="1"/>
</dbReference>
<dbReference type="EMBL" id="JBHRYQ010000001">
    <property type="protein sequence ID" value="MFC3812740.1"/>
    <property type="molecule type" value="Genomic_DNA"/>
</dbReference>
<dbReference type="PROSITE" id="PS50043">
    <property type="entry name" value="HTH_LUXR_2"/>
    <property type="match status" value="1"/>
</dbReference>
<feature type="domain" description="Response regulatory" evidence="5">
    <location>
        <begin position="20"/>
        <end position="136"/>
    </location>
</feature>
<dbReference type="PROSITE" id="PS00622">
    <property type="entry name" value="HTH_LUXR_1"/>
    <property type="match status" value="1"/>
</dbReference>
<dbReference type="Proteomes" id="UP001595616">
    <property type="component" value="Unassembled WGS sequence"/>
</dbReference>
<name>A0ABV7Z2M2_9BACT</name>
<dbReference type="InterPro" id="IPR000792">
    <property type="entry name" value="Tscrpt_reg_LuxR_C"/>
</dbReference>
<dbReference type="Gene3D" id="3.40.50.2300">
    <property type="match status" value="1"/>
</dbReference>
<evidence type="ECO:0000256" key="3">
    <source>
        <dbReference type="PROSITE-ProRule" id="PRU00169"/>
    </source>
</evidence>
<dbReference type="InterPro" id="IPR016032">
    <property type="entry name" value="Sig_transdc_resp-reg_C-effctor"/>
</dbReference>
<gene>
    <name evidence="6" type="ORF">ACFOOI_18905</name>
</gene>
<dbReference type="InterPro" id="IPR011006">
    <property type="entry name" value="CheY-like_superfamily"/>
</dbReference>
<dbReference type="RefSeq" id="WP_379839635.1">
    <property type="nucleotide sequence ID" value="NZ_JBHRYQ010000001.1"/>
</dbReference>
<dbReference type="SMART" id="SM00448">
    <property type="entry name" value="REC"/>
    <property type="match status" value="1"/>
</dbReference>
<evidence type="ECO:0000259" key="5">
    <source>
        <dbReference type="PROSITE" id="PS50110"/>
    </source>
</evidence>
<evidence type="ECO:0000259" key="4">
    <source>
        <dbReference type="PROSITE" id="PS50043"/>
    </source>
</evidence>
<dbReference type="CDD" id="cd17535">
    <property type="entry name" value="REC_NarL-like"/>
    <property type="match status" value="1"/>
</dbReference>
<evidence type="ECO:0000313" key="7">
    <source>
        <dbReference type="Proteomes" id="UP001595616"/>
    </source>
</evidence>
<sequence>MVTIAQHIYNNYSYTKPMIRVVLFEDNKNLRESLSLYLGSCDNILMVGSYPDARDASKIVKKQKPDVILMDIEMPYVNGLQALIEIRKAVPDAKILIQTVFEDEERIFQAICGGASGYITKNPDPDKYVQAIEEVQNGGSHLSPSIAAKVMKMFQNQFVKQQPTYIDLTAREKDVLGCLVKGMSYKMIADACEISYATVNTHVKHIYEKLHVNSAPEAIIKAIEMRLV</sequence>
<dbReference type="PANTHER" id="PTHR43214">
    <property type="entry name" value="TWO-COMPONENT RESPONSE REGULATOR"/>
    <property type="match status" value="1"/>
</dbReference>
<dbReference type="InterPro" id="IPR001789">
    <property type="entry name" value="Sig_transdc_resp-reg_receiver"/>
</dbReference>
<evidence type="ECO:0000256" key="1">
    <source>
        <dbReference type="ARBA" id="ARBA00022553"/>
    </source>
</evidence>
<organism evidence="6 7">
    <name type="scientific">Lacihabitans lacunae</name>
    <dbReference type="NCBI Taxonomy" id="1028214"/>
    <lineage>
        <taxon>Bacteria</taxon>
        <taxon>Pseudomonadati</taxon>
        <taxon>Bacteroidota</taxon>
        <taxon>Cytophagia</taxon>
        <taxon>Cytophagales</taxon>
        <taxon>Leadbetterellaceae</taxon>
        <taxon>Lacihabitans</taxon>
    </lineage>
</organism>
<feature type="modified residue" description="4-aspartylphosphate" evidence="3">
    <location>
        <position position="71"/>
    </location>
</feature>
<evidence type="ECO:0000256" key="2">
    <source>
        <dbReference type="ARBA" id="ARBA00023125"/>
    </source>
</evidence>
<dbReference type="Pfam" id="PF00196">
    <property type="entry name" value="GerE"/>
    <property type="match status" value="1"/>
</dbReference>
<keyword evidence="2" id="KW-0238">DNA-binding</keyword>
<dbReference type="Pfam" id="PF00072">
    <property type="entry name" value="Response_reg"/>
    <property type="match status" value="1"/>
</dbReference>
<dbReference type="SUPFAM" id="SSF52172">
    <property type="entry name" value="CheY-like"/>
    <property type="match status" value="1"/>
</dbReference>
<protein>
    <submittedName>
        <fullName evidence="6">Response regulator</fullName>
    </submittedName>
</protein>
<comment type="caution">
    <text evidence="6">The sequence shown here is derived from an EMBL/GenBank/DDBJ whole genome shotgun (WGS) entry which is preliminary data.</text>
</comment>
<dbReference type="SUPFAM" id="SSF46894">
    <property type="entry name" value="C-terminal effector domain of the bipartite response regulators"/>
    <property type="match status" value="1"/>
</dbReference>
<dbReference type="PROSITE" id="PS50110">
    <property type="entry name" value="RESPONSE_REGULATORY"/>
    <property type="match status" value="1"/>
</dbReference>
<keyword evidence="7" id="KW-1185">Reference proteome</keyword>
<dbReference type="SMART" id="SM00421">
    <property type="entry name" value="HTH_LUXR"/>
    <property type="match status" value="1"/>
</dbReference>
<dbReference type="PRINTS" id="PR00038">
    <property type="entry name" value="HTHLUXR"/>
</dbReference>
<evidence type="ECO:0000313" key="6">
    <source>
        <dbReference type="EMBL" id="MFC3812740.1"/>
    </source>
</evidence>
<dbReference type="PANTHER" id="PTHR43214:SF43">
    <property type="entry name" value="TWO-COMPONENT RESPONSE REGULATOR"/>
    <property type="match status" value="1"/>
</dbReference>
<accession>A0ABV7Z2M2</accession>
<proteinExistence type="predicted"/>
<dbReference type="InterPro" id="IPR039420">
    <property type="entry name" value="WalR-like"/>
</dbReference>
<reference evidence="7" key="1">
    <citation type="journal article" date="2019" name="Int. J. Syst. Evol. Microbiol.">
        <title>The Global Catalogue of Microorganisms (GCM) 10K type strain sequencing project: providing services to taxonomists for standard genome sequencing and annotation.</title>
        <authorList>
            <consortium name="The Broad Institute Genomics Platform"/>
            <consortium name="The Broad Institute Genome Sequencing Center for Infectious Disease"/>
            <person name="Wu L."/>
            <person name="Ma J."/>
        </authorList>
    </citation>
    <scope>NUCLEOTIDE SEQUENCE [LARGE SCALE GENOMIC DNA]</scope>
    <source>
        <strain evidence="7">CECT 7956</strain>
    </source>
</reference>
<dbReference type="InterPro" id="IPR058245">
    <property type="entry name" value="NreC/VraR/RcsB-like_REC"/>
</dbReference>